<dbReference type="EMBL" id="PDUD01000052">
    <property type="protein sequence ID" value="PHN01560.1"/>
    <property type="molecule type" value="Genomic_DNA"/>
</dbReference>
<name>A0A2D0MZF6_FLAN2</name>
<dbReference type="RefSeq" id="WP_099154993.1">
    <property type="nucleotide sequence ID" value="NZ_PDUD01000052.1"/>
</dbReference>
<comment type="caution">
    <text evidence="3">The sequence shown here is derived from an EMBL/GenBank/DDBJ whole genome shotgun (WGS) entry which is preliminary data.</text>
</comment>
<organism evidence="3 4">
    <name type="scientific">Flavilitoribacter nigricans (strain ATCC 23147 / DSM 23189 / NBRC 102662 / NCIMB 1420 / SS-2)</name>
    <name type="common">Lewinella nigricans</name>
    <dbReference type="NCBI Taxonomy" id="1122177"/>
    <lineage>
        <taxon>Bacteria</taxon>
        <taxon>Pseudomonadati</taxon>
        <taxon>Bacteroidota</taxon>
        <taxon>Saprospiria</taxon>
        <taxon>Saprospirales</taxon>
        <taxon>Lewinellaceae</taxon>
        <taxon>Flavilitoribacter</taxon>
    </lineage>
</organism>
<dbReference type="InterPro" id="IPR005804">
    <property type="entry name" value="FA_desaturase_dom"/>
</dbReference>
<feature type="transmembrane region" description="Helical" evidence="1">
    <location>
        <begin position="55"/>
        <end position="74"/>
    </location>
</feature>
<feature type="transmembrane region" description="Helical" evidence="1">
    <location>
        <begin position="145"/>
        <end position="166"/>
    </location>
</feature>
<evidence type="ECO:0000313" key="3">
    <source>
        <dbReference type="EMBL" id="PHN01560.1"/>
    </source>
</evidence>
<proteinExistence type="predicted"/>
<sequence length="317" mass="37375">MKQHDARDLQLQINPQSMKPLFRTSAWRHAVAMAFDWLVIVFAALICIRFFNPVSYLLAVILIGARMHALAILMHDATHYRFLKNRKWNDRLTNWLTMYPLFTSIEKYRQNHLAHHQHLNTEHDPDWVAKLTKREFIFPKTRSEFLWTILSYLTLVQGAKDAVWFFKRFGSARDRSGQTLGYPRQQLLFYALLVTALTVSGLWKYYLLFWIVPYLSTFFMFQYIRSVAEHFGELAYDHLLTSTRSVKANWLERLIVAPHQVGYHLEHHLYPGVPFYHLPKLHRLLMEDADYQEKAHVTLGYFSGLLQELGDPALAAH</sequence>
<dbReference type="GO" id="GO:0008610">
    <property type="term" value="P:lipid biosynthetic process"/>
    <property type="evidence" value="ECO:0007669"/>
    <property type="project" value="UniProtKB-ARBA"/>
</dbReference>
<dbReference type="GO" id="GO:0016717">
    <property type="term" value="F:oxidoreductase activity, acting on paired donors, with oxidation of a pair of donors resulting in the reduction of molecular oxygen to two molecules of water"/>
    <property type="evidence" value="ECO:0007669"/>
    <property type="project" value="TreeGrafter"/>
</dbReference>
<dbReference type="OrthoDB" id="9792534at2"/>
<dbReference type="PANTHER" id="PTHR19353">
    <property type="entry name" value="FATTY ACID DESATURASE 2"/>
    <property type="match status" value="1"/>
</dbReference>
<dbReference type="Pfam" id="PF00487">
    <property type="entry name" value="FA_desaturase"/>
    <property type="match status" value="1"/>
</dbReference>
<evidence type="ECO:0000313" key="4">
    <source>
        <dbReference type="Proteomes" id="UP000223913"/>
    </source>
</evidence>
<dbReference type="PANTHER" id="PTHR19353:SF19">
    <property type="entry name" value="DELTA(5) FATTY ACID DESATURASE C-RELATED"/>
    <property type="match status" value="1"/>
</dbReference>
<gene>
    <name evidence="3" type="ORF">CRP01_36275</name>
</gene>
<keyword evidence="4" id="KW-1185">Reference proteome</keyword>
<dbReference type="CDD" id="cd03510">
    <property type="entry name" value="Rhizobitoxine-FADS-like"/>
    <property type="match status" value="1"/>
</dbReference>
<protein>
    <recommendedName>
        <fullName evidence="2">Fatty acid desaturase domain-containing protein</fullName>
    </recommendedName>
</protein>
<dbReference type="GO" id="GO:0016020">
    <property type="term" value="C:membrane"/>
    <property type="evidence" value="ECO:0007669"/>
    <property type="project" value="TreeGrafter"/>
</dbReference>
<dbReference type="AlphaFoldDB" id="A0A2D0MZF6"/>
<feature type="transmembrane region" description="Helical" evidence="1">
    <location>
        <begin position="187"/>
        <end position="212"/>
    </location>
</feature>
<evidence type="ECO:0000259" key="2">
    <source>
        <dbReference type="Pfam" id="PF00487"/>
    </source>
</evidence>
<feature type="transmembrane region" description="Helical" evidence="1">
    <location>
        <begin position="26"/>
        <end position="48"/>
    </location>
</feature>
<reference evidence="3 4" key="1">
    <citation type="submission" date="2017-10" db="EMBL/GenBank/DDBJ databases">
        <title>The draft genome sequence of Lewinella nigricans NBRC 102662.</title>
        <authorList>
            <person name="Wang K."/>
        </authorList>
    </citation>
    <scope>NUCLEOTIDE SEQUENCE [LARGE SCALE GENOMIC DNA]</scope>
    <source>
        <strain evidence="3 4">NBRC 102662</strain>
    </source>
</reference>
<keyword evidence="1" id="KW-0812">Transmembrane</keyword>
<feature type="domain" description="Fatty acid desaturase" evidence="2">
    <location>
        <begin position="54"/>
        <end position="294"/>
    </location>
</feature>
<evidence type="ECO:0000256" key="1">
    <source>
        <dbReference type="SAM" id="Phobius"/>
    </source>
</evidence>
<keyword evidence="1" id="KW-1133">Transmembrane helix</keyword>
<keyword evidence="1" id="KW-0472">Membrane</keyword>
<accession>A0A2D0MZF6</accession>
<dbReference type="Proteomes" id="UP000223913">
    <property type="component" value="Unassembled WGS sequence"/>
</dbReference>
<dbReference type="InterPro" id="IPR012171">
    <property type="entry name" value="Fatty_acid_desaturase"/>
</dbReference>